<feature type="domain" description="Pterin-binding" evidence="2">
    <location>
        <begin position="95"/>
        <end position="363"/>
    </location>
</feature>
<evidence type="ECO:0000256" key="1">
    <source>
        <dbReference type="SAM" id="MobiDB-lite"/>
    </source>
</evidence>
<proteinExistence type="predicted"/>
<accession>A0A5C5XUQ0</accession>
<comment type="caution">
    <text evidence="3">The sequence shown here is derived from an EMBL/GenBank/DDBJ whole genome shotgun (WGS) entry which is preliminary data.</text>
</comment>
<dbReference type="PROSITE" id="PS50972">
    <property type="entry name" value="PTERIN_BINDING"/>
    <property type="match status" value="1"/>
</dbReference>
<dbReference type="InterPro" id="IPR000489">
    <property type="entry name" value="Pterin-binding_dom"/>
</dbReference>
<evidence type="ECO:0000313" key="3">
    <source>
        <dbReference type="EMBL" id="TWT66291.1"/>
    </source>
</evidence>
<feature type="compositionally biased region" description="Basic and acidic residues" evidence="1">
    <location>
        <begin position="83"/>
        <end position="95"/>
    </location>
</feature>
<dbReference type="EMBL" id="SJPO01000016">
    <property type="protein sequence ID" value="TWT66291.1"/>
    <property type="molecule type" value="Genomic_DNA"/>
</dbReference>
<reference evidence="3 4" key="1">
    <citation type="submission" date="2019-02" db="EMBL/GenBank/DDBJ databases">
        <title>Deep-cultivation of Planctomycetes and their phenomic and genomic characterization uncovers novel biology.</title>
        <authorList>
            <person name="Wiegand S."/>
            <person name="Jogler M."/>
            <person name="Boedeker C."/>
            <person name="Pinto D."/>
            <person name="Vollmers J."/>
            <person name="Rivas-Marin E."/>
            <person name="Kohn T."/>
            <person name="Peeters S.H."/>
            <person name="Heuer A."/>
            <person name="Rast P."/>
            <person name="Oberbeckmann S."/>
            <person name="Bunk B."/>
            <person name="Jeske O."/>
            <person name="Meyerdierks A."/>
            <person name="Storesund J.E."/>
            <person name="Kallscheuer N."/>
            <person name="Luecker S."/>
            <person name="Lage O.M."/>
            <person name="Pohl T."/>
            <person name="Merkel B.J."/>
            <person name="Hornburger P."/>
            <person name="Mueller R.-W."/>
            <person name="Bruemmer F."/>
            <person name="Labrenz M."/>
            <person name="Spormann A.M."/>
            <person name="Op Den Camp H."/>
            <person name="Overmann J."/>
            <person name="Amann R."/>
            <person name="Jetten M.S.M."/>
            <person name="Mascher T."/>
            <person name="Medema M.H."/>
            <person name="Devos D.P."/>
            <person name="Kaster A.-K."/>
            <person name="Ovreas L."/>
            <person name="Rohde M."/>
            <person name="Galperin M.Y."/>
            <person name="Jogler C."/>
        </authorList>
    </citation>
    <scope>NUCLEOTIDE SEQUENCE [LARGE SCALE GENOMIC DNA]</scope>
    <source>
        <strain evidence="3 4">Pla123a</strain>
    </source>
</reference>
<dbReference type="Proteomes" id="UP000318478">
    <property type="component" value="Unassembled WGS sequence"/>
</dbReference>
<dbReference type="AlphaFoldDB" id="A0A5C5XUQ0"/>
<dbReference type="RefSeq" id="WP_146591497.1">
    <property type="nucleotide sequence ID" value="NZ_SJPO01000016.1"/>
</dbReference>
<organism evidence="3 4">
    <name type="scientific">Posidoniimonas polymericola</name>
    <dbReference type="NCBI Taxonomy" id="2528002"/>
    <lineage>
        <taxon>Bacteria</taxon>
        <taxon>Pseudomonadati</taxon>
        <taxon>Planctomycetota</taxon>
        <taxon>Planctomycetia</taxon>
        <taxon>Pirellulales</taxon>
        <taxon>Lacipirellulaceae</taxon>
        <taxon>Posidoniimonas</taxon>
    </lineage>
</organism>
<dbReference type="Pfam" id="PF20123">
    <property type="entry name" value="DUF6513"/>
    <property type="match status" value="1"/>
</dbReference>
<dbReference type="SUPFAM" id="SSF51717">
    <property type="entry name" value="Dihydropteroate synthetase-like"/>
    <property type="match status" value="1"/>
</dbReference>
<feature type="region of interest" description="Disordered" evidence="1">
    <location>
        <begin position="76"/>
        <end position="98"/>
    </location>
</feature>
<gene>
    <name evidence="3" type="ORF">Pla123a_46850</name>
</gene>
<dbReference type="InterPro" id="IPR045406">
    <property type="entry name" value="DUF6513"/>
</dbReference>
<keyword evidence="4" id="KW-1185">Reference proteome</keyword>
<protein>
    <submittedName>
        <fullName evidence="3">Pterin binding enzyme</fullName>
    </submittedName>
</protein>
<evidence type="ECO:0000259" key="2">
    <source>
        <dbReference type="PROSITE" id="PS50972"/>
    </source>
</evidence>
<dbReference type="InterPro" id="IPR011005">
    <property type="entry name" value="Dihydropteroate_synth-like_sf"/>
</dbReference>
<sequence length="468" mass="50577">MPEHLHLVTGRLAEPSLRRVLATLSDELPLGYSVDVLPITVAALMTPDWIAKRVAAPAASSRVIVPGYCEGDLSPIQQATGKPVERGPRDLRDLPRFLGGTNRPPEYGAHRIEIIAEINHCPRLELAEIVRIGKRLAAEGADVIDIGCEPGGAWAGVGDAVRALRDAGLRVSIDSLNPQEIAPAVAADAELVLSVNSCNREAAADWGCEVIAIPDEPKSLAGLDETIDLLAKQGVPLRVDPILEPIGFGFAASLTRYADVRRRYPDAEMLMGIGNLTELTEVDSAGVNTLLLGFCEELGVRSVLTTQVIPWAATSVKECDLARRLVHHAVSQQTLPKHLDSGLVTLRGGQTTEIAPELLDQLASEIRDPNYRVFAAAGEIHLVGKQLHLHDRDPFVVFQQLLDAVQSGAVDRPIDASHAFYLGHELSKAATALALGKSYEQDESLDWGYLTQPESSHRLARYADRPRG</sequence>
<name>A0A5C5XUQ0_9BACT</name>
<dbReference type="GO" id="GO:0042558">
    <property type="term" value="P:pteridine-containing compound metabolic process"/>
    <property type="evidence" value="ECO:0007669"/>
    <property type="project" value="InterPro"/>
</dbReference>
<dbReference type="OrthoDB" id="4029442at2"/>
<evidence type="ECO:0000313" key="4">
    <source>
        <dbReference type="Proteomes" id="UP000318478"/>
    </source>
</evidence>
<dbReference type="Gene3D" id="3.20.20.20">
    <property type="entry name" value="Dihydropteroate synthase-like"/>
    <property type="match status" value="1"/>
</dbReference>